<evidence type="ECO:0000256" key="2">
    <source>
        <dbReference type="SAM" id="MobiDB-lite"/>
    </source>
</evidence>
<evidence type="ECO:0000313" key="4">
    <source>
        <dbReference type="EMBL" id="KAK9422331.1"/>
    </source>
</evidence>
<dbReference type="Proteomes" id="UP001408356">
    <property type="component" value="Unassembled WGS sequence"/>
</dbReference>
<evidence type="ECO:0000256" key="1">
    <source>
        <dbReference type="PROSITE-ProRule" id="PRU00723"/>
    </source>
</evidence>
<name>A0ABR2V6F4_9PEZI</name>
<dbReference type="PROSITE" id="PS50103">
    <property type="entry name" value="ZF_C3H1"/>
    <property type="match status" value="1"/>
</dbReference>
<dbReference type="Gene3D" id="4.10.1000.10">
    <property type="entry name" value="Zinc finger, CCCH-type"/>
    <property type="match status" value="1"/>
</dbReference>
<reference evidence="4 5" key="1">
    <citation type="journal article" date="2024" name="J. Plant Pathol.">
        <title>Sequence and assembly of the genome of Seiridium unicorne, isolate CBS 538.82, causal agent of cypress canker disease.</title>
        <authorList>
            <person name="Scali E."/>
            <person name="Rocca G.D."/>
            <person name="Danti R."/>
            <person name="Garbelotto M."/>
            <person name="Barberini S."/>
            <person name="Baroncelli R."/>
            <person name="Emiliani G."/>
        </authorList>
    </citation>
    <scope>NUCLEOTIDE SEQUENCE [LARGE SCALE GENOMIC DNA]</scope>
    <source>
        <strain evidence="4 5">BM-138-508</strain>
    </source>
</reference>
<feature type="compositionally biased region" description="Polar residues" evidence="2">
    <location>
        <begin position="101"/>
        <end position="124"/>
    </location>
</feature>
<dbReference type="InterPro" id="IPR000571">
    <property type="entry name" value="Znf_CCCH"/>
</dbReference>
<sequence length="225" mass="25253">MDRQREALITRGLTQLHTGLGILLGAGRISSATHEQILALVNADDDSAISNAGKETPVSLVSNGLEQSVGYVRNFHQNRSATKTDESNLALTDRMPRRPNKSISSISPRFTNDSEWRGSPSTTLAVRDSQPESRRSNVVCPWFLTAGYKCREQEKGMCAWVHEDIPDGVKDPLICSFWADGERCTKTKEECRFAHYWAAHREIAPQPNSKFKKPKRDVISRTTPW</sequence>
<evidence type="ECO:0000313" key="5">
    <source>
        <dbReference type="Proteomes" id="UP001408356"/>
    </source>
</evidence>
<keyword evidence="1" id="KW-0479">Metal-binding</keyword>
<gene>
    <name evidence="4" type="ORF">SUNI508_05010</name>
</gene>
<evidence type="ECO:0000259" key="3">
    <source>
        <dbReference type="PROSITE" id="PS50103"/>
    </source>
</evidence>
<keyword evidence="1" id="KW-0863">Zinc-finger</keyword>
<keyword evidence="5" id="KW-1185">Reference proteome</keyword>
<dbReference type="EMBL" id="JARVKF010000124">
    <property type="protein sequence ID" value="KAK9422331.1"/>
    <property type="molecule type" value="Genomic_DNA"/>
</dbReference>
<protein>
    <submittedName>
        <fullName evidence="4">C3H1-type domain-containing protein</fullName>
    </submittedName>
</protein>
<accession>A0ABR2V6F4</accession>
<comment type="caution">
    <text evidence="4">The sequence shown here is derived from an EMBL/GenBank/DDBJ whole genome shotgun (WGS) entry which is preliminary data.</text>
</comment>
<keyword evidence="1" id="KW-0862">Zinc</keyword>
<proteinExistence type="predicted"/>
<feature type="zinc finger region" description="C3H1-type" evidence="1">
    <location>
        <begin position="170"/>
        <end position="198"/>
    </location>
</feature>
<feature type="domain" description="C3H1-type" evidence="3">
    <location>
        <begin position="170"/>
        <end position="198"/>
    </location>
</feature>
<organism evidence="4 5">
    <name type="scientific">Seiridium unicorne</name>
    <dbReference type="NCBI Taxonomy" id="138068"/>
    <lineage>
        <taxon>Eukaryota</taxon>
        <taxon>Fungi</taxon>
        <taxon>Dikarya</taxon>
        <taxon>Ascomycota</taxon>
        <taxon>Pezizomycotina</taxon>
        <taxon>Sordariomycetes</taxon>
        <taxon>Xylariomycetidae</taxon>
        <taxon>Amphisphaeriales</taxon>
        <taxon>Sporocadaceae</taxon>
        <taxon>Seiridium</taxon>
    </lineage>
</organism>
<feature type="region of interest" description="Disordered" evidence="2">
    <location>
        <begin position="95"/>
        <end position="130"/>
    </location>
</feature>